<dbReference type="SUPFAM" id="SSF52833">
    <property type="entry name" value="Thioredoxin-like"/>
    <property type="match status" value="1"/>
</dbReference>
<evidence type="ECO:0000259" key="2">
    <source>
        <dbReference type="PROSITE" id="PS51352"/>
    </source>
</evidence>
<dbReference type="InterPro" id="IPR036249">
    <property type="entry name" value="Thioredoxin-like_sf"/>
</dbReference>
<keyword evidence="4" id="KW-1185">Reference proteome</keyword>
<accession>A0AAE3B733</accession>
<feature type="domain" description="Thioredoxin" evidence="2">
    <location>
        <begin position="30"/>
        <end position="174"/>
    </location>
</feature>
<dbReference type="RefSeq" id="WP_203242281.1">
    <property type="nucleotide sequence ID" value="NZ_JAFBRH010000002.1"/>
</dbReference>
<proteinExistence type="predicted"/>
<dbReference type="EMBL" id="JAFBRM010000002">
    <property type="protein sequence ID" value="MBM1714076.1"/>
    <property type="molecule type" value="Genomic_DNA"/>
</dbReference>
<dbReference type="InterPro" id="IPR013766">
    <property type="entry name" value="Thioredoxin_domain"/>
</dbReference>
<evidence type="ECO:0000313" key="3">
    <source>
        <dbReference type="EMBL" id="MBM1714076.1"/>
    </source>
</evidence>
<dbReference type="PROSITE" id="PS51352">
    <property type="entry name" value="THIOREDOXIN_2"/>
    <property type="match status" value="1"/>
</dbReference>
<comment type="caution">
    <text evidence="3">The sequence shown here is derived from an EMBL/GenBank/DDBJ whole genome shotgun (WGS) entry which is preliminary data.</text>
</comment>
<organism evidence="3 4">
    <name type="scientific">Sulfitobacter geojensis</name>
    <dbReference type="NCBI Taxonomy" id="1342299"/>
    <lineage>
        <taxon>Bacteria</taxon>
        <taxon>Pseudomonadati</taxon>
        <taxon>Pseudomonadota</taxon>
        <taxon>Alphaproteobacteria</taxon>
        <taxon>Rhodobacterales</taxon>
        <taxon>Roseobacteraceae</taxon>
        <taxon>Sulfitobacter</taxon>
    </lineage>
</organism>
<gene>
    <name evidence="3" type="ORF">JQV55_10910</name>
</gene>
<protein>
    <submittedName>
        <fullName evidence="3">DsbA family protein</fullName>
    </submittedName>
</protein>
<comment type="function">
    <text evidence="1">May be required for disulfide bond formation in some proteins.</text>
</comment>
<dbReference type="InterPro" id="IPR012336">
    <property type="entry name" value="Thioredoxin-like_fold"/>
</dbReference>
<reference evidence="3 4" key="1">
    <citation type="submission" date="2021-01" db="EMBL/GenBank/DDBJ databases">
        <title>Diatom-associated Roseobacters Show Island Model of Population Structure.</title>
        <authorList>
            <person name="Qu L."/>
            <person name="Feng X."/>
            <person name="Chen Y."/>
            <person name="Li L."/>
            <person name="Wang X."/>
            <person name="Hu Z."/>
            <person name="Wang H."/>
            <person name="Luo H."/>
        </authorList>
    </citation>
    <scope>NUCLEOTIDE SEQUENCE [LARGE SCALE GENOMIC DNA]</scope>
    <source>
        <strain evidence="3 4">TR60-84</strain>
    </source>
</reference>
<dbReference type="Proteomes" id="UP000732193">
    <property type="component" value="Unassembled WGS sequence"/>
</dbReference>
<evidence type="ECO:0000313" key="4">
    <source>
        <dbReference type="Proteomes" id="UP000732193"/>
    </source>
</evidence>
<name>A0AAE3B733_9RHOB</name>
<dbReference type="Gene3D" id="3.40.30.10">
    <property type="entry name" value="Glutaredoxin"/>
    <property type="match status" value="1"/>
</dbReference>
<dbReference type="AlphaFoldDB" id="A0AAE3B733"/>
<dbReference type="Pfam" id="PF13462">
    <property type="entry name" value="Thioredoxin_4"/>
    <property type="match status" value="1"/>
</dbReference>
<evidence type="ECO:0000256" key="1">
    <source>
        <dbReference type="ARBA" id="ARBA00003565"/>
    </source>
</evidence>
<sequence>MQRRNMILGGFALLGLGGWALTSNMGGRNTTDLTNLPGAANAQTTSGDFDTSGISDMVLGNPDAEVTVVEYASFTCPHCAAFHSGPFKQLKADFIDTGKIKFVYREVYFDRPGLWASMIARCGGQEKFFGITDLIYKGQSNWARAGEPAAIVNELRKIARLAGMDNETIEACLQDADKAQTLVAWFEENKNRDNITSTPSFLINGTKQSNMAYGDMKALIEAELES</sequence>